<dbReference type="SUPFAM" id="SSF52540">
    <property type="entry name" value="P-loop containing nucleoside triphosphate hydrolases"/>
    <property type="match status" value="2"/>
</dbReference>
<proteinExistence type="inferred from homology"/>
<sequence length="1445" mass="160269">MSSNHTSFKHSTNSFGPTIPKEFDFTLLFQDSILSILPSALLLLIIPFRIWSLRGKPRKVHRSLIYENKLLFLVVFALMQTALLVLYALKPILRTRATLAAGVLTLVDALGLCLLSHAEHLYSIRPSAIINVYLLITLLFDISRARTLWLDGTTKSVAAVFSSTISIKLMVLVIEAVEKRGILLERYRHSSPEVTSGIYSRSFFWWLNTLMTTGFRRVLSNEDLYPIDDNMTSKVLLDRGQESWEKTNKTRPRALFWSTLWATKSAFAYAIFPRVCLIGFRYAQPFLLSRTVNFASNPKEPESIGWGLTGAFGLVFLGLAVATGSYYHMNYRFVTTVRGTLVSLIYAKTMDLSITALDESVAVTLMANDTETICIGFASIHELWAVPVELGLALWLLQRQLGLAFLAPGAVAMFAMCGIAIIAKYIGNAQKVWIEGIQTRVDVTASMLSSMKSVKMLGFTSILQDIIQGLRITELKLSSVFRKLLCVRVFLGNSVTTLAPLFTFAVFVIVANSTGRTLNTASAYTALSLISLLKDPMNTLVSTVPMINSAMACFARIESFLKSDARRDDRLPLRDLGELRVQPPYASSSEIELESMRPVTADSKIKSPVMINTQNASFSWGIDGQAVVSDLSFTLPRKQFCFIIGPVGSGKSTMLKGLLGETPSTKGFVYSNFQDTSFVGQSPWICNGTIQENILGILSYEEAWYRQVIHVCGLEGDVLILPKGHATPVGSAGISLSGGQKQRLALARALYARNELVMLDDIFSGLDAETEEHIFNQLFGKSGLFRQLGTTVLLATHAVHRLSYSDNIIALGGDGRVMEQGSFEHLRNAGGYVQSLAARIKSEDTATSTPKKPDNIAQPAPPKPDNEEEIEELNRQTGDFAVYKYYFASIGWFSNFLFFAYVVLCGVASKMTEFLVTYWTSASATRGNEVNGFYIGLYAMLALIGLLGLVMAAVQLALVMVPRSAEVLHGRLLNTVMNAPLSFFTKTDTGTTTNRFSQDMTIIDTELPYSLIDLALSVMTTIMGAILMCLSAGYFAAMMPPVMLGVWVLQKYYLRTSRQMRLLDLEAKSPLYSHFLESLTGLVEIRAFGWSDNFLTRNLDLLDISQKPYYLLFCIQRWLAFILDLMVMVLAVVLMILVVKLRETISPGYVGLALLNVTSFNESLAMIIKNWTQLETSIGAIARLISFSAQTASENLPRENESVPDDWPLHGTIEFKNVSASYTPGGNQVIRELNMSIKAGEKIGICGRSGSGKSSLITTLFRMLEITEESAITIDGIDITRLPREIVRSRLNAIPQEPFFVKGNVRSNADPYQQHTDAAIMAAIQKVHLWDLVRNKGGLDTELDSEFFSHGQRQLFCLARAILRKSKVIILDEATSNVDTKSDELMQKVIREEFKSCTVIAVAHRLDTILDFDKIALLSAGELKEFDTPEALLARPSAFRELYNS</sequence>
<dbReference type="Pfam" id="PF00005">
    <property type="entry name" value="ABC_tran"/>
    <property type="match status" value="2"/>
</dbReference>
<dbReference type="OrthoDB" id="6500128at2759"/>
<accession>A0A2J6PKN8</accession>
<dbReference type="InterPro" id="IPR027417">
    <property type="entry name" value="P-loop_NTPase"/>
</dbReference>
<dbReference type="PROSITE" id="PS50893">
    <property type="entry name" value="ABC_TRANSPORTER_2"/>
    <property type="match status" value="2"/>
</dbReference>
<feature type="transmembrane region" description="Helical" evidence="12">
    <location>
        <begin position="1118"/>
        <end position="1139"/>
    </location>
</feature>
<dbReference type="InterPro" id="IPR036640">
    <property type="entry name" value="ABC1_TM_sf"/>
</dbReference>
<feature type="transmembrane region" description="Helical" evidence="12">
    <location>
        <begin position="935"/>
        <end position="961"/>
    </location>
</feature>
<evidence type="ECO:0000256" key="12">
    <source>
        <dbReference type="SAM" id="Phobius"/>
    </source>
</evidence>
<dbReference type="CDD" id="cd18579">
    <property type="entry name" value="ABC_6TM_ABCC_D1"/>
    <property type="match status" value="1"/>
</dbReference>
<dbReference type="FunFam" id="1.20.1560.10:FF:000066">
    <property type="entry name" value="ABC multidrug transporter (Eurofung)"/>
    <property type="match status" value="1"/>
</dbReference>
<dbReference type="FunFam" id="3.40.50.300:FF:000838">
    <property type="entry name" value="ABC multidrug transporter (Eurofung)"/>
    <property type="match status" value="1"/>
</dbReference>
<evidence type="ECO:0000256" key="1">
    <source>
        <dbReference type="ARBA" id="ARBA00004651"/>
    </source>
</evidence>
<evidence type="ECO:0000259" key="14">
    <source>
        <dbReference type="PROSITE" id="PS50929"/>
    </source>
</evidence>
<dbReference type="CDD" id="cd18580">
    <property type="entry name" value="ABC_6TM_ABCC_D2"/>
    <property type="match status" value="1"/>
</dbReference>
<evidence type="ECO:0000256" key="11">
    <source>
        <dbReference type="SAM" id="MobiDB-lite"/>
    </source>
</evidence>
<dbReference type="Pfam" id="PF24357">
    <property type="entry name" value="TMD0_ABC"/>
    <property type="match status" value="1"/>
</dbReference>
<comment type="similarity">
    <text evidence="2">Belongs to the ABC transporter superfamily. ABCC family. Conjugate transporter (TC 3.A.1.208) subfamily.</text>
</comment>
<feature type="domain" description="ABC transmembrane type-1" evidence="14">
    <location>
        <begin position="902"/>
        <end position="1176"/>
    </location>
</feature>
<feature type="transmembrane region" description="Helical" evidence="12">
    <location>
        <begin position="401"/>
        <end position="423"/>
    </location>
</feature>
<dbReference type="FunFam" id="1.20.1560.10:FF:000055">
    <property type="entry name" value="ABC multidrug transporter (Eurofung)"/>
    <property type="match status" value="1"/>
</dbReference>
<reference evidence="15 16" key="1">
    <citation type="submission" date="2016-05" db="EMBL/GenBank/DDBJ databases">
        <title>A degradative enzymes factory behind the ericoid mycorrhizal symbiosis.</title>
        <authorList>
            <consortium name="DOE Joint Genome Institute"/>
            <person name="Martino E."/>
            <person name="Morin E."/>
            <person name="Grelet G."/>
            <person name="Kuo A."/>
            <person name="Kohler A."/>
            <person name="Daghino S."/>
            <person name="Barry K."/>
            <person name="Choi C."/>
            <person name="Cichocki N."/>
            <person name="Clum A."/>
            <person name="Copeland A."/>
            <person name="Hainaut M."/>
            <person name="Haridas S."/>
            <person name="Labutti K."/>
            <person name="Lindquist E."/>
            <person name="Lipzen A."/>
            <person name="Khouja H.-R."/>
            <person name="Murat C."/>
            <person name="Ohm R."/>
            <person name="Olson A."/>
            <person name="Spatafora J."/>
            <person name="Veneault-Fourrey C."/>
            <person name="Henrissat B."/>
            <person name="Grigoriev I."/>
            <person name="Martin F."/>
            <person name="Perotto S."/>
        </authorList>
    </citation>
    <scope>NUCLEOTIDE SEQUENCE [LARGE SCALE GENOMIC DNA]</scope>
    <source>
        <strain evidence="15 16">UAMH 7357</strain>
    </source>
</reference>
<dbReference type="CDD" id="cd03244">
    <property type="entry name" value="ABCC_MRP_domain2"/>
    <property type="match status" value="1"/>
</dbReference>
<feature type="transmembrane region" description="Helical" evidence="12">
    <location>
        <begin position="485"/>
        <end position="510"/>
    </location>
</feature>
<dbReference type="FunFam" id="3.40.50.300:FF:001854">
    <property type="entry name" value="ABC multidrug transporter (Eurofung)"/>
    <property type="match status" value="1"/>
</dbReference>
<dbReference type="InterPro" id="IPR050173">
    <property type="entry name" value="ABC_transporter_C-like"/>
</dbReference>
<feature type="domain" description="ABC transporter" evidence="13">
    <location>
        <begin position="1213"/>
        <end position="1445"/>
    </location>
</feature>
<protein>
    <submittedName>
        <fullName evidence="15">Putative ATP-binding cassette transporter</fullName>
    </submittedName>
</protein>
<dbReference type="STRING" id="1745343.A0A2J6PKN8"/>
<dbReference type="InterPro" id="IPR003593">
    <property type="entry name" value="AAA+_ATPase"/>
</dbReference>
<evidence type="ECO:0000256" key="2">
    <source>
        <dbReference type="ARBA" id="ARBA00009726"/>
    </source>
</evidence>
<keyword evidence="9 12" id="KW-0472">Membrane</keyword>
<evidence type="ECO:0000256" key="5">
    <source>
        <dbReference type="ARBA" id="ARBA00022692"/>
    </source>
</evidence>
<dbReference type="InterPro" id="IPR017871">
    <property type="entry name" value="ABC_transporter-like_CS"/>
</dbReference>
<dbReference type="GO" id="GO:0140359">
    <property type="term" value="F:ABC-type transporter activity"/>
    <property type="evidence" value="ECO:0007669"/>
    <property type="project" value="InterPro"/>
</dbReference>
<evidence type="ECO:0000256" key="4">
    <source>
        <dbReference type="ARBA" id="ARBA00022475"/>
    </source>
</evidence>
<evidence type="ECO:0000256" key="10">
    <source>
        <dbReference type="ARBA" id="ARBA00023180"/>
    </source>
</evidence>
<keyword evidence="7 15" id="KW-0067">ATP-binding</keyword>
<dbReference type="GO" id="GO:0005886">
    <property type="term" value="C:plasma membrane"/>
    <property type="evidence" value="ECO:0007669"/>
    <property type="project" value="UniProtKB-SubCell"/>
</dbReference>
<dbReference type="Gene3D" id="1.20.1560.10">
    <property type="entry name" value="ABC transporter type 1, transmembrane domain"/>
    <property type="match status" value="2"/>
</dbReference>
<dbReference type="PROSITE" id="PS50929">
    <property type="entry name" value="ABC_TM1F"/>
    <property type="match status" value="2"/>
</dbReference>
<feature type="transmembrane region" description="Helical" evidence="12">
    <location>
        <begin position="885"/>
        <end position="909"/>
    </location>
</feature>
<organism evidence="15 16">
    <name type="scientific">Hyaloscypha hepaticicola</name>
    <dbReference type="NCBI Taxonomy" id="2082293"/>
    <lineage>
        <taxon>Eukaryota</taxon>
        <taxon>Fungi</taxon>
        <taxon>Dikarya</taxon>
        <taxon>Ascomycota</taxon>
        <taxon>Pezizomycotina</taxon>
        <taxon>Leotiomycetes</taxon>
        <taxon>Helotiales</taxon>
        <taxon>Hyaloscyphaceae</taxon>
        <taxon>Hyaloscypha</taxon>
    </lineage>
</organism>
<name>A0A2J6PKN8_9HELO</name>
<dbReference type="InterPro" id="IPR056227">
    <property type="entry name" value="TMD0_ABC"/>
</dbReference>
<keyword evidence="8 12" id="KW-1133">Transmembrane helix</keyword>
<dbReference type="InterPro" id="IPR044726">
    <property type="entry name" value="ABCC_6TM_D2"/>
</dbReference>
<dbReference type="EMBL" id="KZ613521">
    <property type="protein sequence ID" value="PMD14601.1"/>
    <property type="molecule type" value="Genomic_DNA"/>
</dbReference>
<evidence type="ECO:0000256" key="8">
    <source>
        <dbReference type="ARBA" id="ARBA00022989"/>
    </source>
</evidence>
<keyword evidence="4" id="KW-1003">Cell membrane</keyword>
<evidence type="ECO:0000313" key="15">
    <source>
        <dbReference type="EMBL" id="PMD14601.1"/>
    </source>
</evidence>
<evidence type="ECO:0000259" key="13">
    <source>
        <dbReference type="PROSITE" id="PS50893"/>
    </source>
</evidence>
<evidence type="ECO:0000256" key="7">
    <source>
        <dbReference type="ARBA" id="ARBA00022840"/>
    </source>
</evidence>
<feature type="domain" description="ABC transmembrane type-1" evidence="14">
    <location>
        <begin position="275"/>
        <end position="549"/>
    </location>
</feature>
<evidence type="ECO:0000256" key="6">
    <source>
        <dbReference type="ARBA" id="ARBA00022741"/>
    </source>
</evidence>
<feature type="transmembrane region" description="Helical" evidence="12">
    <location>
        <begin position="95"/>
        <end position="116"/>
    </location>
</feature>
<dbReference type="SMART" id="SM00382">
    <property type="entry name" value="AAA"/>
    <property type="match status" value="2"/>
</dbReference>
<feature type="transmembrane region" description="Helical" evidence="12">
    <location>
        <begin position="32"/>
        <end position="50"/>
    </location>
</feature>
<dbReference type="GO" id="GO:0016887">
    <property type="term" value="F:ATP hydrolysis activity"/>
    <property type="evidence" value="ECO:0007669"/>
    <property type="project" value="InterPro"/>
</dbReference>
<feature type="domain" description="ABC transporter" evidence="13">
    <location>
        <begin position="611"/>
        <end position="839"/>
    </location>
</feature>
<keyword evidence="3" id="KW-0813">Transport</keyword>
<dbReference type="Gene3D" id="3.40.50.300">
    <property type="entry name" value="P-loop containing nucleotide triphosphate hydrolases"/>
    <property type="match status" value="2"/>
</dbReference>
<dbReference type="Pfam" id="PF00664">
    <property type="entry name" value="ABC_membrane"/>
    <property type="match status" value="1"/>
</dbReference>
<evidence type="ECO:0000256" key="3">
    <source>
        <dbReference type="ARBA" id="ARBA00022448"/>
    </source>
</evidence>
<evidence type="ECO:0000313" key="16">
    <source>
        <dbReference type="Proteomes" id="UP000235672"/>
    </source>
</evidence>
<feature type="transmembrane region" description="Helical" evidence="12">
    <location>
        <begin position="266"/>
        <end position="283"/>
    </location>
</feature>
<evidence type="ECO:0000256" key="9">
    <source>
        <dbReference type="ARBA" id="ARBA00023136"/>
    </source>
</evidence>
<gene>
    <name evidence="15" type="ORF">NA56DRAFT_583499</name>
</gene>
<feature type="transmembrane region" description="Helical" evidence="12">
    <location>
        <begin position="128"/>
        <end position="145"/>
    </location>
</feature>
<comment type="subcellular location">
    <subcellularLocation>
        <location evidence="1">Cell membrane</location>
        <topology evidence="1">Multi-pass membrane protein</topology>
    </subcellularLocation>
</comment>
<keyword evidence="6" id="KW-0547">Nucleotide-binding</keyword>
<feature type="transmembrane region" description="Helical" evidence="12">
    <location>
        <begin position="1034"/>
        <end position="1054"/>
    </location>
</feature>
<feature type="transmembrane region" description="Helical" evidence="12">
    <location>
        <begin position="157"/>
        <end position="177"/>
    </location>
</feature>
<dbReference type="PROSITE" id="PS00211">
    <property type="entry name" value="ABC_TRANSPORTER_1"/>
    <property type="match status" value="2"/>
</dbReference>
<keyword evidence="5 12" id="KW-0812">Transmembrane</keyword>
<dbReference type="InterPro" id="IPR011527">
    <property type="entry name" value="ABC1_TM_dom"/>
</dbReference>
<feature type="region of interest" description="Disordered" evidence="11">
    <location>
        <begin position="843"/>
        <end position="867"/>
    </location>
</feature>
<dbReference type="PANTHER" id="PTHR24223:SF269">
    <property type="entry name" value="ABC MULTIDRUG TRANSPORTER (EUROFUNG)-RELATED"/>
    <property type="match status" value="1"/>
</dbReference>
<dbReference type="InterPro" id="IPR003439">
    <property type="entry name" value="ABC_transporter-like_ATP-bd"/>
</dbReference>
<dbReference type="PANTHER" id="PTHR24223">
    <property type="entry name" value="ATP-BINDING CASSETTE SUB-FAMILY C"/>
    <property type="match status" value="1"/>
</dbReference>
<feature type="transmembrane region" description="Helical" evidence="12">
    <location>
        <begin position="70"/>
        <end position="89"/>
    </location>
</feature>
<dbReference type="GO" id="GO:0005524">
    <property type="term" value="F:ATP binding"/>
    <property type="evidence" value="ECO:0007669"/>
    <property type="project" value="UniProtKB-KW"/>
</dbReference>
<dbReference type="SUPFAM" id="SSF90123">
    <property type="entry name" value="ABC transporter transmembrane region"/>
    <property type="match status" value="2"/>
</dbReference>
<dbReference type="CDD" id="cd03250">
    <property type="entry name" value="ABCC_MRP_domain1"/>
    <property type="match status" value="1"/>
</dbReference>
<keyword evidence="16" id="KW-1185">Reference proteome</keyword>
<feature type="transmembrane region" description="Helical" evidence="12">
    <location>
        <begin position="304"/>
        <end position="327"/>
    </location>
</feature>
<dbReference type="Proteomes" id="UP000235672">
    <property type="component" value="Unassembled WGS sequence"/>
</dbReference>
<dbReference type="InterPro" id="IPR044746">
    <property type="entry name" value="ABCC_6TM_D1"/>
</dbReference>
<keyword evidence="10" id="KW-0325">Glycoprotein</keyword>